<organism evidence="1 2">
    <name type="scientific">Monosporascus ibericus</name>
    <dbReference type="NCBI Taxonomy" id="155417"/>
    <lineage>
        <taxon>Eukaryota</taxon>
        <taxon>Fungi</taxon>
        <taxon>Dikarya</taxon>
        <taxon>Ascomycota</taxon>
        <taxon>Pezizomycotina</taxon>
        <taxon>Sordariomycetes</taxon>
        <taxon>Xylariomycetidae</taxon>
        <taxon>Xylariales</taxon>
        <taxon>Xylariales incertae sedis</taxon>
        <taxon>Monosporascus</taxon>
    </lineage>
</organism>
<gene>
    <name evidence="1" type="ORF">DL764_005779</name>
</gene>
<comment type="caution">
    <text evidence="1">The sequence shown here is derived from an EMBL/GenBank/DDBJ whole genome shotgun (WGS) entry which is preliminary data.</text>
</comment>
<proteinExistence type="predicted"/>
<dbReference type="EMBL" id="QJNU01000314">
    <property type="protein sequence ID" value="RYP02535.1"/>
    <property type="molecule type" value="Genomic_DNA"/>
</dbReference>
<dbReference type="OrthoDB" id="4746686at2759"/>
<dbReference type="Proteomes" id="UP000293360">
    <property type="component" value="Unassembled WGS sequence"/>
</dbReference>
<accession>A0A4Q4T7Q8</accession>
<evidence type="ECO:0000313" key="1">
    <source>
        <dbReference type="EMBL" id="RYP02535.1"/>
    </source>
</evidence>
<name>A0A4Q4T7Q8_9PEZI</name>
<protein>
    <submittedName>
        <fullName evidence="1">Uncharacterized protein</fullName>
    </submittedName>
</protein>
<sequence>MTAHKSPSRSRPVPGDEIIDTIRPTAAVNMRNALALAALFRATSGLHSVAVRSNNAYSCDPINGIHIAFSEDRNKVSASLAAKVDMRVAHLTNYYPIKYPLVFDYAASALLDLDVNPGIGNDSYQGEFEYFANNPNLEWSTCFNGYLANTTSLDFALSGRTEKRGTSAPDMAVA</sequence>
<reference evidence="1 2" key="1">
    <citation type="submission" date="2018-06" db="EMBL/GenBank/DDBJ databases">
        <title>Complete Genomes of Monosporascus.</title>
        <authorList>
            <person name="Robinson A.J."/>
            <person name="Natvig D.O."/>
        </authorList>
    </citation>
    <scope>NUCLEOTIDE SEQUENCE [LARGE SCALE GENOMIC DNA]</scope>
    <source>
        <strain evidence="1 2">CBS 110550</strain>
    </source>
</reference>
<evidence type="ECO:0000313" key="2">
    <source>
        <dbReference type="Proteomes" id="UP000293360"/>
    </source>
</evidence>
<dbReference type="AlphaFoldDB" id="A0A4Q4T7Q8"/>
<keyword evidence="2" id="KW-1185">Reference proteome</keyword>